<dbReference type="AlphaFoldDB" id="A0AAQ3T9I1"/>
<feature type="region of interest" description="Disordered" evidence="1">
    <location>
        <begin position="58"/>
        <end position="221"/>
    </location>
</feature>
<reference evidence="2 3" key="1">
    <citation type="submission" date="2024-02" db="EMBL/GenBank/DDBJ databases">
        <title>High-quality chromosome-scale genome assembly of Pensacola bahiagrass (Paspalum notatum Flugge var. saurae).</title>
        <authorList>
            <person name="Vega J.M."/>
            <person name="Podio M."/>
            <person name="Orjuela J."/>
            <person name="Siena L.A."/>
            <person name="Pessino S.C."/>
            <person name="Combes M.C."/>
            <person name="Mariac C."/>
            <person name="Albertini E."/>
            <person name="Pupilli F."/>
            <person name="Ortiz J.P.A."/>
            <person name="Leblanc O."/>
        </authorList>
    </citation>
    <scope>NUCLEOTIDE SEQUENCE [LARGE SCALE GENOMIC DNA]</scope>
    <source>
        <strain evidence="2">R1</strain>
        <tissue evidence="2">Leaf</tissue>
    </source>
</reference>
<gene>
    <name evidence="2" type="ORF">U9M48_018473</name>
</gene>
<evidence type="ECO:0000313" key="3">
    <source>
        <dbReference type="Proteomes" id="UP001341281"/>
    </source>
</evidence>
<name>A0AAQ3T9I1_PASNO</name>
<organism evidence="2 3">
    <name type="scientific">Paspalum notatum var. saurae</name>
    <dbReference type="NCBI Taxonomy" id="547442"/>
    <lineage>
        <taxon>Eukaryota</taxon>
        <taxon>Viridiplantae</taxon>
        <taxon>Streptophyta</taxon>
        <taxon>Embryophyta</taxon>
        <taxon>Tracheophyta</taxon>
        <taxon>Spermatophyta</taxon>
        <taxon>Magnoliopsida</taxon>
        <taxon>Liliopsida</taxon>
        <taxon>Poales</taxon>
        <taxon>Poaceae</taxon>
        <taxon>PACMAD clade</taxon>
        <taxon>Panicoideae</taxon>
        <taxon>Andropogonodae</taxon>
        <taxon>Paspaleae</taxon>
        <taxon>Paspalinae</taxon>
        <taxon>Paspalum</taxon>
    </lineage>
</organism>
<feature type="compositionally biased region" description="Basic and acidic residues" evidence="1">
    <location>
        <begin position="135"/>
        <end position="149"/>
    </location>
</feature>
<keyword evidence="3" id="KW-1185">Reference proteome</keyword>
<sequence length="221" mass="23450">GRAGRRGRQDKGPPAAALAAALVHERPHVRSIHGPAQQLETKSLPITVRYTSFAYGVRARGPPPAHTAAGNSLAGRDRRARRRRRRITVPKGRLGWGKPQRSRSSGWVGVDRARHADAGWKGMAGAPREAGPRGSYRDGDGDGDGRSMDLCRSARSRSCRSRRTGTASAGRGLTWAVSHAGPGPAGPRRAAEPTTAGIGEELGQRRDSCSSSLCSSCHAKQ</sequence>
<dbReference type="EMBL" id="CP144748">
    <property type="protein sequence ID" value="WVZ69734.1"/>
    <property type="molecule type" value="Genomic_DNA"/>
</dbReference>
<accession>A0AAQ3T9I1</accession>
<proteinExistence type="predicted"/>
<feature type="compositionally biased region" description="Basic residues" evidence="1">
    <location>
        <begin position="154"/>
        <end position="163"/>
    </location>
</feature>
<evidence type="ECO:0000313" key="2">
    <source>
        <dbReference type="EMBL" id="WVZ69734.1"/>
    </source>
</evidence>
<feature type="compositionally biased region" description="Low complexity" evidence="1">
    <location>
        <begin position="209"/>
        <end position="221"/>
    </location>
</feature>
<dbReference type="Proteomes" id="UP001341281">
    <property type="component" value="Chromosome 04"/>
</dbReference>
<evidence type="ECO:0000256" key="1">
    <source>
        <dbReference type="SAM" id="MobiDB-lite"/>
    </source>
</evidence>
<protein>
    <submittedName>
        <fullName evidence="2">Uncharacterized protein</fullName>
    </submittedName>
</protein>
<feature type="compositionally biased region" description="Basic residues" evidence="1">
    <location>
        <begin position="78"/>
        <end position="88"/>
    </location>
</feature>
<feature type="non-terminal residue" evidence="2">
    <location>
        <position position="221"/>
    </location>
</feature>